<evidence type="ECO:0000259" key="2">
    <source>
        <dbReference type="PROSITE" id="PS50035"/>
    </source>
</evidence>
<keyword evidence="1" id="KW-1133">Transmembrane helix</keyword>
<dbReference type="CDD" id="cd09110">
    <property type="entry name" value="PLDc_CLS_1"/>
    <property type="match status" value="1"/>
</dbReference>
<evidence type="ECO:0000256" key="1">
    <source>
        <dbReference type="SAM" id="Phobius"/>
    </source>
</evidence>
<dbReference type="PANTHER" id="PTHR21248">
    <property type="entry name" value="CARDIOLIPIN SYNTHASE"/>
    <property type="match status" value="1"/>
</dbReference>
<gene>
    <name evidence="4" type="ORF">CIK64_18315</name>
    <name evidence="3" type="ORF">CXR23_07840</name>
</gene>
<protein>
    <submittedName>
        <fullName evidence="4">Cardiolipin synthase B</fullName>
    </submittedName>
</protein>
<evidence type="ECO:0000313" key="4">
    <source>
        <dbReference type="EMBL" id="PCC44925.1"/>
    </source>
</evidence>
<dbReference type="GO" id="GO:0032049">
    <property type="term" value="P:cardiolipin biosynthetic process"/>
    <property type="evidence" value="ECO:0007669"/>
    <property type="project" value="UniProtKB-ARBA"/>
</dbReference>
<dbReference type="GO" id="GO:0030572">
    <property type="term" value="F:phosphatidyltransferase activity"/>
    <property type="evidence" value="ECO:0007669"/>
    <property type="project" value="UniProtKB-ARBA"/>
</dbReference>
<dbReference type="PANTHER" id="PTHR21248:SF22">
    <property type="entry name" value="PHOSPHOLIPASE D"/>
    <property type="match status" value="1"/>
</dbReference>
<dbReference type="RefSeq" id="WP_096163097.1">
    <property type="nucleotide sequence ID" value="NZ_CP025330.1"/>
</dbReference>
<dbReference type="Gene3D" id="3.30.870.10">
    <property type="entry name" value="Endonuclease Chain A"/>
    <property type="match status" value="2"/>
</dbReference>
<feature type="transmembrane region" description="Helical" evidence="1">
    <location>
        <begin position="20"/>
        <end position="43"/>
    </location>
</feature>
<name>A0A2A3Z0L8_BREAU</name>
<evidence type="ECO:0000313" key="5">
    <source>
        <dbReference type="Proteomes" id="UP000217564"/>
    </source>
</evidence>
<dbReference type="EMBL" id="NRGP01000038">
    <property type="protein sequence ID" value="PCC44925.1"/>
    <property type="molecule type" value="Genomic_DNA"/>
</dbReference>
<dbReference type="SUPFAM" id="SSF56024">
    <property type="entry name" value="Phospholipase D/nuclease"/>
    <property type="match status" value="2"/>
</dbReference>
<evidence type="ECO:0000313" key="3">
    <source>
        <dbReference type="EMBL" id="AZT93064.1"/>
    </source>
</evidence>
<evidence type="ECO:0000313" key="6">
    <source>
        <dbReference type="Proteomes" id="UP000283000"/>
    </source>
</evidence>
<dbReference type="Proteomes" id="UP000217564">
    <property type="component" value="Unassembled WGS sequence"/>
</dbReference>
<dbReference type="Proteomes" id="UP000283000">
    <property type="component" value="Chromosome"/>
</dbReference>
<dbReference type="SMART" id="SM00155">
    <property type="entry name" value="PLDc"/>
    <property type="match status" value="2"/>
</dbReference>
<dbReference type="InterPro" id="IPR025202">
    <property type="entry name" value="PLD-like_dom"/>
</dbReference>
<sequence length="419" mass="47523">MGSTSRNLRQGIDSLRAIAPWAAVGAACAVPLTIGASMAIDLLQKRDREQREAPRPGTFHADVEDSQLSIFTDGETLYEDMLAEIASATESIQMETFIWKNDEIGQKFVDAFNAAAERGVVVHLIYDGFANLTIPHSFYAQLSERIKVLRLPTVARKFWKGPMRFSGLNHSKILVIDNRVAYVGGFNIGSLYARHWRDTHLKAAGPGTWGLRQAIAEVWNQYHDDIDDQIPWVAPTAWESKLRVSANQPVQLIYPIRSMYINAFERAQERIWLTTPYFIPDQQLLRSLIEAAERGVDVRVMVPQESNHILGDSLSRGFFEQMVRSKVTVLLYTASMIHAKISTVDGIWSTVGTANIDRLSLTFNYETNVEIIDDKFASEMEKVFLKDAEHSKELGRDWLDRHPLTQVIEFALRPMRPFL</sequence>
<reference evidence="3 6" key="2">
    <citation type="submission" date="2017-12" db="EMBL/GenBank/DDBJ databases">
        <authorList>
            <person name="Levesque S."/>
        </authorList>
    </citation>
    <scope>NUCLEOTIDE SEQUENCE [LARGE SCALE GENOMIC DNA]</scope>
    <source>
        <strain evidence="3 6">SMQ-1417</strain>
    </source>
</reference>
<dbReference type="EMBL" id="CP025330">
    <property type="protein sequence ID" value="AZT93064.1"/>
    <property type="molecule type" value="Genomic_DNA"/>
</dbReference>
<dbReference type="Pfam" id="PF13091">
    <property type="entry name" value="PLDc_2"/>
    <property type="match status" value="2"/>
</dbReference>
<dbReference type="PROSITE" id="PS51257">
    <property type="entry name" value="PROKAR_LIPOPROTEIN"/>
    <property type="match status" value="1"/>
</dbReference>
<dbReference type="InterPro" id="IPR001736">
    <property type="entry name" value="PLipase_D/transphosphatidylase"/>
</dbReference>
<dbReference type="CDD" id="cd09159">
    <property type="entry name" value="PLDc_ybhO_like_2"/>
    <property type="match status" value="1"/>
</dbReference>
<accession>A0A2A3Z0L8</accession>
<feature type="domain" description="PLD phosphodiesterase" evidence="2">
    <location>
        <begin position="165"/>
        <end position="192"/>
    </location>
</feature>
<reference evidence="4 5" key="1">
    <citation type="journal article" date="2017" name="Elife">
        <title>Extensive horizontal gene transfer in cheese-associated bacteria.</title>
        <authorList>
            <person name="Bonham K.S."/>
            <person name="Wolfe B.E."/>
            <person name="Dutton R.J."/>
        </authorList>
    </citation>
    <scope>NUCLEOTIDE SEQUENCE [LARGE SCALE GENOMIC DNA]</scope>
    <source>
        <strain evidence="4 5">947_7</strain>
    </source>
</reference>
<feature type="domain" description="PLD phosphodiesterase" evidence="2">
    <location>
        <begin position="333"/>
        <end position="360"/>
    </location>
</feature>
<keyword evidence="1" id="KW-0472">Membrane</keyword>
<keyword evidence="1" id="KW-0812">Transmembrane</keyword>
<proteinExistence type="predicted"/>
<organism evidence="4 5">
    <name type="scientific">Brevibacterium aurantiacum</name>
    <dbReference type="NCBI Taxonomy" id="273384"/>
    <lineage>
        <taxon>Bacteria</taxon>
        <taxon>Bacillati</taxon>
        <taxon>Actinomycetota</taxon>
        <taxon>Actinomycetes</taxon>
        <taxon>Micrococcales</taxon>
        <taxon>Brevibacteriaceae</taxon>
        <taxon>Brevibacterium</taxon>
    </lineage>
</organism>
<dbReference type="PROSITE" id="PS50035">
    <property type="entry name" value="PLD"/>
    <property type="match status" value="2"/>
</dbReference>
<reference evidence="3 6" key="3">
    <citation type="submission" date="2019-01" db="EMBL/GenBank/DDBJ databases">
        <title>Comparative genomic analysis of Brevibacterium aurantiacum sheds light on its evolution and its adaptation to smear-ripened cheeses.</title>
        <authorList>
            <person name="Moineau S."/>
        </authorList>
    </citation>
    <scope>NUCLEOTIDE SEQUENCE [LARGE SCALE GENOMIC DNA]</scope>
    <source>
        <strain evidence="3 6">SMQ-1417</strain>
    </source>
</reference>
<dbReference type="AlphaFoldDB" id="A0A2A3Z0L8"/>